<evidence type="ECO:0000313" key="4">
    <source>
        <dbReference type="Proteomes" id="UP000000305"/>
    </source>
</evidence>
<dbReference type="PANTHER" id="PTHR47331">
    <property type="entry name" value="PHD-TYPE DOMAIN-CONTAINING PROTEIN"/>
    <property type="match status" value="1"/>
</dbReference>
<feature type="domain" description="CCHC-type" evidence="2">
    <location>
        <begin position="63"/>
        <end position="79"/>
    </location>
</feature>
<feature type="compositionally biased region" description="Low complexity" evidence="1">
    <location>
        <begin position="161"/>
        <end position="175"/>
    </location>
</feature>
<dbReference type="GO" id="GO:0008270">
    <property type="term" value="F:zinc ion binding"/>
    <property type="evidence" value="ECO:0007669"/>
    <property type="project" value="InterPro"/>
</dbReference>
<dbReference type="SMART" id="SM00343">
    <property type="entry name" value="ZnF_C2HC"/>
    <property type="match status" value="3"/>
</dbReference>
<keyword evidence="4" id="KW-1185">Reference proteome</keyword>
<organism evidence="3 4">
    <name type="scientific">Daphnia pulex</name>
    <name type="common">Water flea</name>
    <dbReference type="NCBI Taxonomy" id="6669"/>
    <lineage>
        <taxon>Eukaryota</taxon>
        <taxon>Metazoa</taxon>
        <taxon>Ecdysozoa</taxon>
        <taxon>Arthropoda</taxon>
        <taxon>Crustacea</taxon>
        <taxon>Branchiopoda</taxon>
        <taxon>Diplostraca</taxon>
        <taxon>Cladocera</taxon>
        <taxon>Anomopoda</taxon>
        <taxon>Daphniidae</taxon>
        <taxon>Daphnia</taxon>
    </lineage>
</organism>
<dbReference type="GO" id="GO:0003676">
    <property type="term" value="F:nucleic acid binding"/>
    <property type="evidence" value="ECO:0007669"/>
    <property type="project" value="InterPro"/>
</dbReference>
<feature type="compositionally biased region" description="Basic and acidic residues" evidence="1">
    <location>
        <begin position="128"/>
        <end position="138"/>
    </location>
</feature>
<feature type="region of interest" description="Disordered" evidence="1">
    <location>
        <begin position="128"/>
        <end position="188"/>
    </location>
</feature>
<evidence type="ECO:0000256" key="1">
    <source>
        <dbReference type="SAM" id="MobiDB-lite"/>
    </source>
</evidence>
<gene>
    <name evidence="3" type="ORF">DAPPUDRAFT_267118</name>
</gene>
<dbReference type="InterPro" id="IPR021109">
    <property type="entry name" value="Peptidase_aspartic_dom_sf"/>
</dbReference>
<reference evidence="3 4" key="1">
    <citation type="journal article" date="2011" name="Science">
        <title>The ecoresponsive genome of Daphnia pulex.</title>
        <authorList>
            <person name="Colbourne J.K."/>
            <person name="Pfrender M.E."/>
            <person name="Gilbert D."/>
            <person name="Thomas W.K."/>
            <person name="Tucker A."/>
            <person name="Oakley T.H."/>
            <person name="Tokishita S."/>
            <person name="Aerts A."/>
            <person name="Arnold G.J."/>
            <person name="Basu M.K."/>
            <person name="Bauer D.J."/>
            <person name="Caceres C.E."/>
            <person name="Carmel L."/>
            <person name="Casola C."/>
            <person name="Choi J.H."/>
            <person name="Detter J.C."/>
            <person name="Dong Q."/>
            <person name="Dusheyko S."/>
            <person name="Eads B.D."/>
            <person name="Frohlich T."/>
            <person name="Geiler-Samerotte K.A."/>
            <person name="Gerlach D."/>
            <person name="Hatcher P."/>
            <person name="Jogdeo S."/>
            <person name="Krijgsveld J."/>
            <person name="Kriventseva E.V."/>
            <person name="Kultz D."/>
            <person name="Laforsch C."/>
            <person name="Lindquist E."/>
            <person name="Lopez J."/>
            <person name="Manak J.R."/>
            <person name="Muller J."/>
            <person name="Pangilinan J."/>
            <person name="Patwardhan R.P."/>
            <person name="Pitluck S."/>
            <person name="Pritham E.J."/>
            <person name="Rechtsteiner A."/>
            <person name="Rho M."/>
            <person name="Rogozin I.B."/>
            <person name="Sakarya O."/>
            <person name="Salamov A."/>
            <person name="Schaack S."/>
            <person name="Shapiro H."/>
            <person name="Shiga Y."/>
            <person name="Skalitzky C."/>
            <person name="Smith Z."/>
            <person name="Souvorov A."/>
            <person name="Sung W."/>
            <person name="Tang Z."/>
            <person name="Tsuchiya D."/>
            <person name="Tu H."/>
            <person name="Vos H."/>
            <person name="Wang M."/>
            <person name="Wolf Y.I."/>
            <person name="Yamagata H."/>
            <person name="Yamada T."/>
            <person name="Ye Y."/>
            <person name="Shaw J.R."/>
            <person name="Andrews J."/>
            <person name="Crease T.J."/>
            <person name="Tang H."/>
            <person name="Lucas S.M."/>
            <person name="Robertson H.M."/>
            <person name="Bork P."/>
            <person name="Koonin E.V."/>
            <person name="Zdobnov E.M."/>
            <person name="Grigoriev I.V."/>
            <person name="Lynch M."/>
            <person name="Boore J.L."/>
        </authorList>
    </citation>
    <scope>NUCLEOTIDE SEQUENCE [LARGE SCALE GENOMIC DNA]</scope>
</reference>
<proteinExistence type="predicted"/>
<protein>
    <recommendedName>
        <fullName evidence="2">CCHC-type domain-containing protein</fullName>
    </recommendedName>
</protein>
<accession>E9HW08</accession>
<dbReference type="HOGENOM" id="CLU_621521_0_0_1"/>
<feature type="domain" description="CCHC-type" evidence="2">
    <location>
        <begin position="113"/>
        <end position="129"/>
    </location>
</feature>
<dbReference type="OrthoDB" id="416987at2759"/>
<dbReference type="Gene3D" id="2.40.70.10">
    <property type="entry name" value="Acid Proteases"/>
    <property type="match status" value="1"/>
</dbReference>
<dbReference type="AlphaFoldDB" id="E9HW08"/>
<evidence type="ECO:0000313" key="3">
    <source>
        <dbReference type="EMBL" id="EFX64064.1"/>
    </source>
</evidence>
<dbReference type="STRING" id="6669.E9HW08"/>
<dbReference type="InParanoid" id="E9HW08"/>
<dbReference type="KEGG" id="dpx:DAPPUDRAFT_267118"/>
<feature type="domain" description="CCHC-type" evidence="2">
    <location>
        <begin position="94"/>
        <end position="110"/>
    </location>
</feature>
<dbReference type="Proteomes" id="UP000000305">
    <property type="component" value="Unassembled WGS sequence"/>
</dbReference>
<dbReference type="InterPro" id="IPR001878">
    <property type="entry name" value="Znf_CCHC"/>
</dbReference>
<sequence length="441" mass="49263">MDWGPERAPTLDQVLHQLDRLIRIKSSEEASRRVDYTQATQANAASVATKTFKIRDKTPTRLVCVICKSETHVSRECTYGNASERRKVVMDADRCFRCFGQGHRYMDCSERRACRHCYSTSHASVLCPHERESRDRTKNKQAPRAASRSPSRPRPGKPFMRPQSPTPSRTPSSERPVNEQSNVGVIEPHGKEKISAGVLLNFGAKAKAEKTQGIEEWVSLFGIFDSGCGNSFITTTLVRKLNAKVIGRQRIRVLTFGSHTPIDEYCDIVQVTIAGISRTVTENFIVRDHIQTLTPYTETKLGERLIKEGEILADPRHRRPSQVKTIDILIGNSNMYEFMLLEAPRRHRKIVAHNTIFGWTISGSLGNPGCEAIANVAKVEIVPEEHEISSVDKHFAALWSLESLASNVLLNEQGDVSANLALAEFGITGPFTKATSKRNTL</sequence>
<evidence type="ECO:0000259" key="2">
    <source>
        <dbReference type="SMART" id="SM00343"/>
    </source>
</evidence>
<name>E9HW08_DAPPU</name>
<dbReference type="Gene3D" id="4.10.60.10">
    <property type="entry name" value="Zinc finger, CCHC-type"/>
    <property type="match status" value="1"/>
</dbReference>
<dbReference type="EMBL" id="GL732886">
    <property type="protein sequence ID" value="EFX64064.1"/>
    <property type="molecule type" value="Genomic_DNA"/>
</dbReference>
<dbReference type="OMA" id="CPHERES"/>